<dbReference type="Proteomes" id="UP000814033">
    <property type="component" value="Unassembled WGS sequence"/>
</dbReference>
<comment type="caution">
    <text evidence="1">The sequence shown here is derived from an EMBL/GenBank/DDBJ whole genome shotgun (WGS) entry which is preliminary data.</text>
</comment>
<name>A0ACB8R427_9AGAM</name>
<reference evidence="1" key="1">
    <citation type="submission" date="2021-02" db="EMBL/GenBank/DDBJ databases">
        <authorList>
            <consortium name="DOE Joint Genome Institute"/>
            <person name="Ahrendt S."/>
            <person name="Looney B.P."/>
            <person name="Miyauchi S."/>
            <person name="Morin E."/>
            <person name="Drula E."/>
            <person name="Courty P.E."/>
            <person name="Chicoki N."/>
            <person name="Fauchery L."/>
            <person name="Kohler A."/>
            <person name="Kuo A."/>
            <person name="Labutti K."/>
            <person name="Pangilinan J."/>
            <person name="Lipzen A."/>
            <person name="Riley R."/>
            <person name="Andreopoulos W."/>
            <person name="He G."/>
            <person name="Johnson J."/>
            <person name="Barry K.W."/>
            <person name="Grigoriev I.V."/>
            <person name="Nagy L."/>
            <person name="Hibbett D."/>
            <person name="Henrissat B."/>
            <person name="Matheny P.B."/>
            <person name="Labbe J."/>
            <person name="Martin F."/>
        </authorList>
    </citation>
    <scope>NUCLEOTIDE SEQUENCE</scope>
    <source>
        <strain evidence="1">FP105234-sp</strain>
    </source>
</reference>
<gene>
    <name evidence="1" type="ORF">FA95DRAFT_1193976</name>
</gene>
<reference evidence="1" key="2">
    <citation type="journal article" date="2022" name="New Phytol.">
        <title>Evolutionary transition to the ectomycorrhizal habit in the genomes of a hyperdiverse lineage of mushroom-forming fungi.</title>
        <authorList>
            <person name="Looney B."/>
            <person name="Miyauchi S."/>
            <person name="Morin E."/>
            <person name="Drula E."/>
            <person name="Courty P.E."/>
            <person name="Kohler A."/>
            <person name="Kuo A."/>
            <person name="LaButti K."/>
            <person name="Pangilinan J."/>
            <person name="Lipzen A."/>
            <person name="Riley R."/>
            <person name="Andreopoulos W."/>
            <person name="He G."/>
            <person name="Johnson J."/>
            <person name="Nolan M."/>
            <person name="Tritt A."/>
            <person name="Barry K.W."/>
            <person name="Grigoriev I.V."/>
            <person name="Nagy L.G."/>
            <person name="Hibbett D."/>
            <person name="Henrissat B."/>
            <person name="Matheny P.B."/>
            <person name="Labbe J."/>
            <person name="Martin F.M."/>
        </authorList>
    </citation>
    <scope>NUCLEOTIDE SEQUENCE</scope>
    <source>
        <strain evidence="1">FP105234-sp</strain>
    </source>
</reference>
<protein>
    <submittedName>
        <fullName evidence="1">Uncharacterized protein</fullName>
    </submittedName>
</protein>
<keyword evidence="2" id="KW-1185">Reference proteome</keyword>
<proteinExistence type="predicted"/>
<sequence length="104" mass="12376">MLDQRLGLHRWEVCGTHGRMFGTLCLWLTLRTLATFWRRINAFDACEGAQDTRHCRRCQQLQAELLGPGRKVRHRHWHVEVYGIGLGKKTNERARRRQLISRKR</sequence>
<evidence type="ECO:0000313" key="1">
    <source>
        <dbReference type="EMBL" id="KAI0038632.1"/>
    </source>
</evidence>
<accession>A0ACB8R427</accession>
<evidence type="ECO:0000313" key="2">
    <source>
        <dbReference type="Proteomes" id="UP000814033"/>
    </source>
</evidence>
<dbReference type="EMBL" id="MU276449">
    <property type="protein sequence ID" value="KAI0038632.1"/>
    <property type="molecule type" value="Genomic_DNA"/>
</dbReference>
<organism evidence="1 2">
    <name type="scientific">Auriscalpium vulgare</name>
    <dbReference type="NCBI Taxonomy" id="40419"/>
    <lineage>
        <taxon>Eukaryota</taxon>
        <taxon>Fungi</taxon>
        <taxon>Dikarya</taxon>
        <taxon>Basidiomycota</taxon>
        <taxon>Agaricomycotina</taxon>
        <taxon>Agaricomycetes</taxon>
        <taxon>Russulales</taxon>
        <taxon>Auriscalpiaceae</taxon>
        <taxon>Auriscalpium</taxon>
    </lineage>
</organism>